<gene>
    <name evidence="2" type="ORF">K8P03_00385</name>
    <name evidence="3" type="ORF">K8P03_11075</name>
</gene>
<organism evidence="2 4">
    <name type="scientific">Anaerococcus murdochii</name>
    <dbReference type="NCBI Taxonomy" id="411577"/>
    <lineage>
        <taxon>Bacteria</taxon>
        <taxon>Bacillati</taxon>
        <taxon>Bacillota</taxon>
        <taxon>Tissierellia</taxon>
        <taxon>Tissierellales</taxon>
        <taxon>Peptoniphilaceae</taxon>
        <taxon>Anaerococcus</taxon>
    </lineage>
</organism>
<keyword evidence="4" id="KW-1185">Reference proteome</keyword>
<evidence type="ECO:0000256" key="1">
    <source>
        <dbReference type="SAM" id="Coils"/>
    </source>
</evidence>
<keyword evidence="1" id="KW-0175">Coiled coil</keyword>
<evidence type="ECO:0000313" key="4">
    <source>
        <dbReference type="Proteomes" id="UP000734271"/>
    </source>
</evidence>
<dbReference type="Proteomes" id="UP000734271">
    <property type="component" value="Unassembled WGS sequence"/>
</dbReference>
<sequence length="79" mass="9545">MSKRNKNYADILSDLTKDYIETLKNEITRLRVEKAQLINKQHEILGQLDLARDQRNKYYQMTEKLEKRISELEKQEEGF</sequence>
<reference evidence="2 4" key="1">
    <citation type="submission" date="2021-08" db="EMBL/GenBank/DDBJ databases">
        <title>FDA dAtabase for Regulatory Grade micrObial Sequences (FDA-ARGOS): Supporting development and validation of Infectious Disease Dx tests.</title>
        <authorList>
            <person name="Sproer C."/>
            <person name="Gronow S."/>
            <person name="Severitt S."/>
            <person name="Schroder I."/>
            <person name="Tallon L."/>
            <person name="Sadzewicz L."/>
            <person name="Zhao X."/>
            <person name="Boylan J."/>
            <person name="Ott S."/>
            <person name="Bowen H."/>
            <person name="Vavikolanu K."/>
            <person name="Hazen T."/>
            <person name="Aluvathingal J."/>
            <person name="Nadendla S."/>
            <person name="Lowell S."/>
            <person name="Myers T."/>
            <person name="Yan Y."/>
            <person name="Sichtig H."/>
        </authorList>
    </citation>
    <scope>NUCLEOTIDE SEQUENCE [LARGE SCALE GENOMIC DNA]</scope>
    <source>
        <strain evidence="2 4">FDAARGOS_1460</strain>
    </source>
</reference>
<comment type="caution">
    <text evidence="2">The sequence shown here is derived from an EMBL/GenBank/DDBJ whole genome shotgun (WGS) entry which is preliminary data.</text>
</comment>
<feature type="coiled-coil region" evidence="1">
    <location>
        <begin position="20"/>
        <end position="75"/>
    </location>
</feature>
<accession>A0ABS7SW66</accession>
<name>A0ABS7SW66_9FIRM</name>
<protein>
    <submittedName>
        <fullName evidence="2">Uncharacterized protein</fullName>
    </submittedName>
</protein>
<dbReference type="EMBL" id="JAIPME010000002">
    <property type="protein sequence ID" value="MBZ2387814.1"/>
    <property type="molecule type" value="Genomic_DNA"/>
</dbReference>
<evidence type="ECO:0000313" key="3">
    <source>
        <dbReference type="EMBL" id="MBZ2387814.1"/>
    </source>
</evidence>
<dbReference type="RefSeq" id="WP_223417538.1">
    <property type="nucleotide sequence ID" value="NZ_JAIPME010000001.1"/>
</dbReference>
<proteinExistence type="predicted"/>
<dbReference type="EMBL" id="JAIPME010000001">
    <property type="protein sequence ID" value="MBZ2385782.1"/>
    <property type="molecule type" value="Genomic_DNA"/>
</dbReference>
<evidence type="ECO:0000313" key="2">
    <source>
        <dbReference type="EMBL" id="MBZ2385782.1"/>
    </source>
</evidence>